<dbReference type="Pfam" id="PF00346">
    <property type="entry name" value="Complex1_49kDa"/>
    <property type="match status" value="1"/>
</dbReference>
<dbReference type="PANTHER" id="PTHR43485:SF1">
    <property type="entry name" value="FORMATE HYDROGENLYASE SUBUNIT 5-RELATED"/>
    <property type="match status" value="1"/>
</dbReference>
<dbReference type="InterPro" id="IPR037232">
    <property type="entry name" value="NADH_quin_OxRdtase_su_C/D-like"/>
</dbReference>
<proteinExistence type="predicted"/>
<evidence type="ECO:0000259" key="3">
    <source>
        <dbReference type="Pfam" id="PF00346"/>
    </source>
</evidence>
<feature type="region of interest" description="Disordered" evidence="2">
    <location>
        <begin position="426"/>
        <end position="446"/>
    </location>
</feature>
<evidence type="ECO:0000256" key="1">
    <source>
        <dbReference type="ARBA" id="ARBA00023002"/>
    </source>
</evidence>
<keyword evidence="1" id="KW-0560">Oxidoreductase</keyword>
<sequence>MTAPAPPSAVALIRAGEPEAGAWRFRLTEDEWRDLALALRHDPLPFVGLWADGQDVHALFLEAGEWPLVASIAPSQGRYLALSPVRPAAALPERCVQDLWGFAAMEARDTGPWLDHGLWTATWPLSARPGPVSWPPEPPDFAATRVPSGRTVLGAGPADGAHHAPAHLRLALGSGPAASSRIGAAEWRLGYAHRGVAARMRGLDGPAACRLAGRVAAGASVAHQSAFCRALEVATRTEIGPDTHDGRVMLAELERIATALHDVARTVHAAGGAAPAAECERLRETLLDLYGRLFGHRLLMDLVHPQGIGPEDAATLAAVARRTAEQVESGLPAIRRALSWPGLAARMQGRGVMTEQAARALGIGGPAGRASGREDDLRRLAHLVPGYRRDWLDSGVRRAGDVAARVDLRLAEIAGSARILHAAARDFSPGAQPPGTPQRHDGEGVGCAEGPRGAVWYWLRVAGGTILHAAIRDPALAQVAALDHVLPGADPDDAAMIVRSFGLSAAGADQ</sequence>
<protein>
    <submittedName>
        <fullName evidence="4">Ni Fe-hydrogenase III large subunit-like protein</fullName>
    </submittedName>
</protein>
<evidence type="ECO:0000256" key="2">
    <source>
        <dbReference type="SAM" id="MobiDB-lite"/>
    </source>
</evidence>
<dbReference type="InterPro" id="IPR052197">
    <property type="entry name" value="ComplexI_49kDa-like"/>
</dbReference>
<keyword evidence="5" id="KW-1185">Reference proteome</keyword>
<dbReference type="SUPFAM" id="SSF143243">
    <property type="entry name" value="Nqo5-like"/>
    <property type="match status" value="1"/>
</dbReference>
<gene>
    <name evidence="4" type="ORF">AAC691_20750</name>
</gene>
<dbReference type="EMBL" id="CP152276">
    <property type="protein sequence ID" value="XAE42645.1"/>
    <property type="molecule type" value="Genomic_DNA"/>
</dbReference>
<organism evidence="4 5">
    <name type="scientific">Nguyenibacter vanlangensis</name>
    <dbReference type="NCBI Taxonomy" id="1216886"/>
    <lineage>
        <taxon>Bacteria</taxon>
        <taxon>Pseudomonadati</taxon>
        <taxon>Pseudomonadota</taxon>
        <taxon>Alphaproteobacteria</taxon>
        <taxon>Acetobacterales</taxon>
        <taxon>Acetobacteraceae</taxon>
        <taxon>Nguyenibacter</taxon>
    </lineage>
</organism>
<dbReference type="Proteomes" id="UP001449795">
    <property type="component" value="Chromosome"/>
</dbReference>
<dbReference type="Gene3D" id="1.10.645.10">
    <property type="entry name" value="Cytochrome-c3 Hydrogenase, chain B"/>
    <property type="match status" value="1"/>
</dbReference>
<accession>A0ABZ3D4R0</accession>
<dbReference type="InterPro" id="IPR001135">
    <property type="entry name" value="NADH_Q_OxRdtase_suD"/>
</dbReference>
<reference evidence="4 5" key="1">
    <citation type="submission" date="2024-04" db="EMBL/GenBank/DDBJ databases">
        <title>Complete genome sequence of Nguyenibacter vanlangesis HBCM-1154, a strain capable of nitrogen fixation, IAA production, and phosphorus solubilization isolated from sugarcane soil.</title>
        <authorList>
            <person name="MY HANH P."/>
        </authorList>
    </citation>
    <scope>NUCLEOTIDE SEQUENCE [LARGE SCALE GENOMIC DNA]</scope>
    <source>
        <strain evidence="4 5">HBCM 1154</strain>
    </source>
</reference>
<dbReference type="InterPro" id="IPR029014">
    <property type="entry name" value="NiFe-Hase_large"/>
</dbReference>
<feature type="domain" description="NADH-quinone oxidoreductase subunit D" evidence="3">
    <location>
        <begin position="275"/>
        <end position="429"/>
    </location>
</feature>
<evidence type="ECO:0000313" key="4">
    <source>
        <dbReference type="EMBL" id="XAE42645.1"/>
    </source>
</evidence>
<dbReference type="PANTHER" id="PTHR43485">
    <property type="entry name" value="HYDROGENASE-4 COMPONENT G"/>
    <property type="match status" value="1"/>
</dbReference>
<dbReference type="SUPFAM" id="SSF56762">
    <property type="entry name" value="HydB/Nqo4-like"/>
    <property type="match status" value="1"/>
</dbReference>
<evidence type="ECO:0000313" key="5">
    <source>
        <dbReference type="Proteomes" id="UP001449795"/>
    </source>
</evidence>
<name>A0ABZ3D4R0_9PROT</name>
<dbReference type="RefSeq" id="WP_342628308.1">
    <property type="nucleotide sequence ID" value="NZ_CP152276.1"/>
</dbReference>